<dbReference type="InterPro" id="IPR012341">
    <property type="entry name" value="6hp_glycosidase-like_sf"/>
</dbReference>
<dbReference type="Gene3D" id="1.50.10.10">
    <property type="match status" value="1"/>
</dbReference>
<dbReference type="InterPro" id="IPR007822">
    <property type="entry name" value="LANC-like"/>
</dbReference>
<evidence type="ECO:0008006" key="3">
    <source>
        <dbReference type="Google" id="ProtNLM"/>
    </source>
</evidence>
<reference evidence="1 2" key="1">
    <citation type="submission" date="2017-09" db="EMBL/GenBank/DDBJ databases">
        <title>Biocontrol bacteria screening and application from spent mushroom substrate.</title>
        <authorList>
            <person name="Sun X."/>
        </authorList>
    </citation>
    <scope>NUCLEOTIDE SEQUENCE [LARGE SCALE GENOMIC DNA]</scope>
    <source>
        <strain evidence="1 2">100374</strain>
    </source>
</reference>
<dbReference type="EMBL" id="NWUW01000013">
    <property type="protein sequence ID" value="PIE93839.1"/>
    <property type="molecule type" value="Genomic_DNA"/>
</dbReference>
<dbReference type="AlphaFoldDB" id="A0A2G6QBP4"/>
<protein>
    <recommendedName>
        <fullName evidence="3">Lanthionine synthetase C-like protein</fullName>
    </recommendedName>
</protein>
<dbReference type="Pfam" id="PF05147">
    <property type="entry name" value="LANC_like"/>
    <property type="match status" value="1"/>
</dbReference>
<proteinExistence type="predicted"/>
<dbReference type="Proteomes" id="UP000228484">
    <property type="component" value="Unassembled WGS sequence"/>
</dbReference>
<name>A0A2G6QBP4_9BACI</name>
<organism evidence="1 2">
    <name type="scientific">Bacillus fungorum</name>
    <dbReference type="NCBI Taxonomy" id="2039284"/>
    <lineage>
        <taxon>Bacteria</taxon>
        <taxon>Bacillati</taxon>
        <taxon>Bacillota</taxon>
        <taxon>Bacilli</taxon>
        <taxon>Bacillales</taxon>
        <taxon>Bacillaceae</taxon>
        <taxon>Bacillus</taxon>
    </lineage>
</organism>
<dbReference type="SUPFAM" id="SSF158745">
    <property type="entry name" value="LanC-like"/>
    <property type="match status" value="1"/>
</dbReference>
<keyword evidence="2" id="KW-1185">Reference proteome</keyword>
<dbReference type="GO" id="GO:0005975">
    <property type="term" value="P:carbohydrate metabolic process"/>
    <property type="evidence" value="ECO:0007669"/>
    <property type="project" value="InterPro"/>
</dbReference>
<sequence>MYKRTNDYQNINRAMDIFRNVKSNIVELGKDKDLCFPTEIGGRIASPYIKDGLAGFVYIGLELYLCGDFSKEVKEDLKKNIILPAVDALRKEKWTQYPGFLDGLSGIAYMLFKAGKVFSKKDLIDEAISILLNVETFTLDIDGCSYTPNNNFQNLTFDLESGNAGIVYVQKEVLNYINNGVLT</sequence>
<comment type="caution">
    <text evidence="1">The sequence shown here is derived from an EMBL/GenBank/DDBJ whole genome shotgun (WGS) entry which is preliminary data.</text>
</comment>
<evidence type="ECO:0000313" key="1">
    <source>
        <dbReference type="EMBL" id="PIE93839.1"/>
    </source>
</evidence>
<gene>
    <name evidence="1" type="ORF">CO726_18150</name>
</gene>
<evidence type="ECO:0000313" key="2">
    <source>
        <dbReference type="Proteomes" id="UP000228484"/>
    </source>
</evidence>
<accession>A0A2G6QBP4</accession>
<dbReference type="GO" id="GO:0031179">
    <property type="term" value="P:peptide modification"/>
    <property type="evidence" value="ECO:0007669"/>
    <property type="project" value="InterPro"/>
</dbReference>